<dbReference type="CDD" id="cd00086">
    <property type="entry name" value="homeodomain"/>
    <property type="match status" value="1"/>
</dbReference>
<keyword evidence="9" id="KW-1185">Reference proteome</keyword>
<dbReference type="InterPro" id="IPR045224">
    <property type="entry name" value="HDZip_class_I_plant"/>
</dbReference>
<dbReference type="GO" id="GO:0043565">
    <property type="term" value="F:sequence-specific DNA binding"/>
    <property type="evidence" value="ECO:0007669"/>
    <property type="project" value="TreeGrafter"/>
</dbReference>
<evidence type="ECO:0000313" key="9">
    <source>
        <dbReference type="Proteomes" id="UP001214415"/>
    </source>
</evidence>
<dbReference type="Proteomes" id="UP001214415">
    <property type="component" value="Chromosome 1"/>
</dbReference>
<feature type="compositionally biased region" description="Polar residues" evidence="6">
    <location>
        <begin position="338"/>
        <end position="361"/>
    </location>
</feature>
<sequence length="600" mass="67765">MSQELTSVETCLAMLRSLKTSDQRLLPSPGIQSPLAELNLRDINGVPFMNAIRERPLSADAQLLLTRLYERVLIKLKGASMEKFTLIQRRWGAARRRALPRMEQLFKVQCQLAASRMQEALLRIVDARLESFQQAANEPADAHRGHSARAIAILEMAFEHAPNITQAEKYKLAEATGLQPRQVTIWFQNRRNRRSLARRSNTIKPTVTVPKEENVSDPTFNVSIHSDLDLIKPEAACDIIEDPEISMEQQEVEPELEAEHQECEPEIEAEHQDGEPERESKHQAGEPERESKHQAGEPERESKHQAGEPEPEPQQQTQPMSESDSERESVYQGEETFQPATETTDASLPELQSVSDPSSDTLPDYIDAEDRDESILDVWWSNMPISTFLECSSMMYPPMEKYNKDPSIPSAVLLCGDSAPPYSQGGPSSLDDAGQYLVFSPVDSMPRLDFADLDLNIDALEECFGLSMESDFTMIRVKKISEEEEQVAEYLYSKAFNVMEQLENYAKEEEWDLSSIISRGPSCSYGRRKSRDLRVLLPGISSIRNNFEDANQRLFESYPTSPMTPCLPPYSSLSQGYVAPSTQTFEPVNLFSPSLLECPH</sequence>
<evidence type="ECO:0000259" key="7">
    <source>
        <dbReference type="PROSITE" id="PS50071"/>
    </source>
</evidence>
<dbReference type="PROSITE" id="PS50071">
    <property type="entry name" value="HOMEOBOX_2"/>
    <property type="match status" value="1"/>
</dbReference>
<evidence type="ECO:0000256" key="6">
    <source>
        <dbReference type="SAM" id="MobiDB-lite"/>
    </source>
</evidence>
<keyword evidence="2" id="KW-0804">Transcription</keyword>
<dbReference type="GO" id="GO:0003700">
    <property type="term" value="F:DNA-binding transcription factor activity"/>
    <property type="evidence" value="ECO:0007669"/>
    <property type="project" value="InterPro"/>
</dbReference>
<reference evidence="8" key="1">
    <citation type="submission" date="2023-03" db="EMBL/GenBank/DDBJ databases">
        <title>Mating type loci evolution in Malassezia.</title>
        <authorList>
            <person name="Coelho M.A."/>
        </authorList>
    </citation>
    <scope>NUCLEOTIDE SEQUENCE</scope>
    <source>
        <strain evidence="8">CBS 12830</strain>
    </source>
</reference>
<keyword evidence="4 5" id="KW-0539">Nucleus</keyword>
<keyword evidence="1" id="KW-0805">Transcription regulation</keyword>
<dbReference type="Pfam" id="PF00046">
    <property type="entry name" value="Homeodomain"/>
    <property type="match status" value="1"/>
</dbReference>
<name>A0AAF0EB71_9BASI</name>
<evidence type="ECO:0000256" key="3">
    <source>
        <dbReference type="ARBA" id="ARBA00025748"/>
    </source>
</evidence>
<dbReference type="AlphaFoldDB" id="A0AAF0EB71"/>
<organism evidence="8 9">
    <name type="scientific">Malassezia equina</name>
    <dbReference type="NCBI Taxonomy" id="1381935"/>
    <lineage>
        <taxon>Eukaryota</taxon>
        <taxon>Fungi</taxon>
        <taxon>Dikarya</taxon>
        <taxon>Basidiomycota</taxon>
        <taxon>Ustilaginomycotina</taxon>
        <taxon>Malasseziomycetes</taxon>
        <taxon>Malasseziales</taxon>
        <taxon>Malasseziaceae</taxon>
        <taxon>Malassezia</taxon>
    </lineage>
</organism>
<dbReference type="GO" id="GO:0045893">
    <property type="term" value="P:positive regulation of DNA-templated transcription"/>
    <property type="evidence" value="ECO:0007669"/>
    <property type="project" value="TreeGrafter"/>
</dbReference>
<feature type="domain" description="Homeobox" evidence="7">
    <location>
        <begin position="137"/>
        <end position="197"/>
    </location>
</feature>
<evidence type="ECO:0000256" key="4">
    <source>
        <dbReference type="PROSITE-ProRule" id="PRU00108"/>
    </source>
</evidence>
<dbReference type="GO" id="GO:0005634">
    <property type="term" value="C:nucleus"/>
    <property type="evidence" value="ECO:0007669"/>
    <property type="project" value="UniProtKB-SubCell"/>
</dbReference>
<comment type="similarity">
    <text evidence="3">Belongs to the HD-ZIP homeobox family. Class I subfamily.</text>
</comment>
<dbReference type="PANTHER" id="PTHR24326:SF606">
    <property type="entry name" value="HOMEOBOX-LEUCINE ZIPPER PROTEIN ATHB-54"/>
    <property type="match status" value="1"/>
</dbReference>
<feature type="non-terminal residue" evidence="8">
    <location>
        <position position="600"/>
    </location>
</feature>
<gene>
    <name evidence="8" type="ORF">MEQU1_000389</name>
</gene>
<evidence type="ECO:0000256" key="5">
    <source>
        <dbReference type="RuleBase" id="RU000682"/>
    </source>
</evidence>
<feature type="region of interest" description="Disordered" evidence="6">
    <location>
        <begin position="248"/>
        <end position="365"/>
    </location>
</feature>
<feature type="compositionally biased region" description="Basic and acidic residues" evidence="6">
    <location>
        <begin position="257"/>
        <end position="307"/>
    </location>
</feature>
<dbReference type="SUPFAM" id="SSF46689">
    <property type="entry name" value="Homeodomain-like"/>
    <property type="match status" value="1"/>
</dbReference>
<dbReference type="SMART" id="SM00389">
    <property type="entry name" value="HOX"/>
    <property type="match status" value="1"/>
</dbReference>
<dbReference type="Gene3D" id="1.10.10.60">
    <property type="entry name" value="Homeodomain-like"/>
    <property type="match status" value="1"/>
</dbReference>
<dbReference type="InterPro" id="IPR009057">
    <property type="entry name" value="Homeodomain-like_sf"/>
</dbReference>
<accession>A0AAF0EB71</accession>
<keyword evidence="4 5" id="KW-0238">DNA-binding</keyword>
<evidence type="ECO:0000256" key="2">
    <source>
        <dbReference type="ARBA" id="ARBA00023163"/>
    </source>
</evidence>
<evidence type="ECO:0000256" key="1">
    <source>
        <dbReference type="ARBA" id="ARBA00023015"/>
    </source>
</evidence>
<dbReference type="PANTHER" id="PTHR24326">
    <property type="entry name" value="HOMEOBOX-LEUCINE ZIPPER PROTEIN"/>
    <property type="match status" value="1"/>
</dbReference>
<comment type="subcellular location">
    <subcellularLocation>
        <location evidence="4 5">Nucleus</location>
    </subcellularLocation>
</comment>
<protein>
    <recommendedName>
        <fullName evidence="7">Homeobox domain-containing protein</fullName>
    </recommendedName>
</protein>
<dbReference type="InterPro" id="IPR001356">
    <property type="entry name" value="HD"/>
</dbReference>
<proteinExistence type="inferred from homology"/>
<keyword evidence="4 5" id="KW-0371">Homeobox</keyword>
<evidence type="ECO:0000313" key="8">
    <source>
        <dbReference type="EMBL" id="WFD21734.1"/>
    </source>
</evidence>
<dbReference type="EMBL" id="CP119900">
    <property type="protein sequence ID" value="WFD21734.1"/>
    <property type="molecule type" value="Genomic_DNA"/>
</dbReference>
<feature type="DNA-binding region" description="Homeobox" evidence="4">
    <location>
        <begin position="139"/>
        <end position="198"/>
    </location>
</feature>